<evidence type="ECO:0000256" key="1">
    <source>
        <dbReference type="ARBA" id="ARBA00004429"/>
    </source>
</evidence>
<comment type="caution">
    <text evidence="12">The sequence shown here is derived from an EMBL/GenBank/DDBJ whole genome shotgun (WGS) entry which is preliminary data.</text>
</comment>
<proteinExistence type="inferred from homology"/>
<reference evidence="12" key="1">
    <citation type="journal article" date="2015" name="Nature">
        <title>Complex archaea that bridge the gap between prokaryotes and eukaryotes.</title>
        <authorList>
            <person name="Spang A."/>
            <person name="Saw J.H."/>
            <person name="Jorgensen S.L."/>
            <person name="Zaremba-Niedzwiedzka K."/>
            <person name="Martijn J."/>
            <person name="Lind A.E."/>
            <person name="van Eijk R."/>
            <person name="Schleper C."/>
            <person name="Guy L."/>
            <person name="Ettema T.J."/>
        </authorList>
    </citation>
    <scope>NUCLEOTIDE SEQUENCE</scope>
</reference>
<feature type="transmembrane region" description="Helical" evidence="10">
    <location>
        <begin position="66"/>
        <end position="86"/>
    </location>
</feature>
<dbReference type="NCBIfam" id="TIGR02797">
    <property type="entry name" value="exbB"/>
    <property type="match status" value="1"/>
</dbReference>
<sequence>MKFPSILLAAVLIATPQLAAADTASVNIALITWVDEWIGPTLSDPMRIAAQQGGHSPLAMFMGADIVVKAVMFGLAIASVLGWAVWAGKILQVSWANARLRRSYRKLAKAGAVKGAQAKSFSGPMRAMIRAALAEIDISDGLNKAGIKERVASELSRIEAGAARSMQSGAMVLGSIGSTAPFIGLFGTVWGIMNSFIGIAESGSTSLTVVAPGIAEALLATAIGLVAAIPAVLLYNHITRVVTGYRARVGDAAALVERCLSRDLDRAERITDVPHTTADIATKLAAE</sequence>
<keyword evidence="5" id="KW-0997">Cell inner membrane</keyword>
<dbReference type="PANTHER" id="PTHR30625">
    <property type="entry name" value="PROTEIN TOLQ"/>
    <property type="match status" value="1"/>
</dbReference>
<keyword evidence="6 10" id="KW-0812">Transmembrane</keyword>
<gene>
    <name evidence="12" type="ORF">LCGC14_0257970</name>
</gene>
<evidence type="ECO:0000259" key="11">
    <source>
        <dbReference type="Pfam" id="PF01618"/>
    </source>
</evidence>
<evidence type="ECO:0000256" key="6">
    <source>
        <dbReference type="ARBA" id="ARBA00022692"/>
    </source>
</evidence>
<evidence type="ECO:0000256" key="4">
    <source>
        <dbReference type="ARBA" id="ARBA00022475"/>
    </source>
</evidence>
<dbReference type="EMBL" id="LAZR01000137">
    <property type="protein sequence ID" value="KKN87574.1"/>
    <property type="molecule type" value="Genomic_DNA"/>
</dbReference>
<comment type="subcellular location">
    <subcellularLocation>
        <location evidence="1">Cell inner membrane</location>
        <topology evidence="1">Multi-pass membrane protein</topology>
    </subcellularLocation>
</comment>
<evidence type="ECO:0000256" key="2">
    <source>
        <dbReference type="ARBA" id="ARBA00010442"/>
    </source>
</evidence>
<dbReference type="InterPro" id="IPR050790">
    <property type="entry name" value="ExbB/TolQ_transport"/>
</dbReference>
<keyword evidence="8 10" id="KW-1133">Transmembrane helix</keyword>
<evidence type="ECO:0000256" key="10">
    <source>
        <dbReference type="SAM" id="Phobius"/>
    </source>
</evidence>
<protein>
    <recommendedName>
        <fullName evidence="11">MotA/TolQ/ExbB proton channel domain-containing protein</fullName>
    </recommendedName>
</protein>
<dbReference type="GO" id="GO:0022857">
    <property type="term" value="F:transmembrane transporter activity"/>
    <property type="evidence" value="ECO:0007669"/>
    <property type="project" value="InterPro"/>
</dbReference>
<dbReference type="Pfam" id="PF01618">
    <property type="entry name" value="MotA_ExbB"/>
    <property type="match status" value="1"/>
</dbReference>
<evidence type="ECO:0000313" key="12">
    <source>
        <dbReference type="EMBL" id="KKN87574.1"/>
    </source>
</evidence>
<evidence type="ECO:0000256" key="8">
    <source>
        <dbReference type="ARBA" id="ARBA00022989"/>
    </source>
</evidence>
<dbReference type="GO" id="GO:0017038">
    <property type="term" value="P:protein import"/>
    <property type="evidence" value="ECO:0007669"/>
    <property type="project" value="TreeGrafter"/>
</dbReference>
<feature type="transmembrane region" description="Helical" evidence="10">
    <location>
        <begin position="172"/>
        <end position="197"/>
    </location>
</feature>
<keyword evidence="4" id="KW-1003">Cell membrane</keyword>
<dbReference type="AlphaFoldDB" id="A0A0F9U7I5"/>
<dbReference type="PANTHER" id="PTHR30625:SF16">
    <property type="entry name" value="BIOPOLYMER TRANSPORT PROTEIN EXBB"/>
    <property type="match status" value="1"/>
</dbReference>
<feature type="transmembrane region" description="Helical" evidence="10">
    <location>
        <begin position="217"/>
        <end position="238"/>
    </location>
</feature>
<keyword evidence="3" id="KW-0813">Transport</keyword>
<accession>A0A0F9U7I5</accession>
<organism evidence="12">
    <name type="scientific">marine sediment metagenome</name>
    <dbReference type="NCBI Taxonomy" id="412755"/>
    <lineage>
        <taxon>unclassified sequences</taxon>
        <taxon>metagenomes</taxon>
        <taxon>ecological metagenomes</taxon>
    </lineage>
</organism>
<dbReference type="InterPro" id="IPR002898">
    <property type="entry name" value="MotA_ExbB_proton_chnl"/>
</dbReference>
<keyword evidence="9 10" id="KW-0472">Membrane</keyword>
<keyword evidence="7" id="KW-0653">Protein transport</keyword>
<evidence type="ECO:0000256" key="5">
    <source>
        <dbReference type="ARBA" id="ARBA00022519"/>
    </source>
</evidence>
<evidence type="ECO:0000256" key="3">
    <source>
        <dbReference type="ARBA" id="ARBA00022448"/>
    </source>
</evidence>
<dbReference type="GO" id="GO:0005886">
    <property type="term" value="C:plasma membrane"/>
    <property type="evidence" value="ECO:0007669"/>
    <property type="project" value="UniProtKB-SubCell"/>
</dbReference>
<dbReference type="InterPro" id="IPR014164">
    <property type="entry name" value="TonB_ExbB_1"/>
</dbReference>
<comment type="similarity">
    <text evidence="2">Belongs to the ExbB/TolQ family.</text>
</comment>
<feature type="domain" description="MotA/TolQ/ExbB proton channel" evidence="11">
    <location>
        <begin position="124"/>
        <end position="243"/>
    </location>
</feature>
<evidence type="ECO:0000256" key="7">
    <source>
        <dbReference type="ARBA" id="ARBA00022927"/>
    </source>
</evidence>
<evidence type="ECO:0000256" key="9">
    <source>
        <dbReference type="ARBA" id="ARBA00023136"/>
    </source>
</evidence>
<name>A0A0F9U7I5_9ZZZZ</name>